<sequence>MLITYKDVYNIISEKQYSTEYVLHSGLKAPLLIYWKSTWQVILSIEHDVAGSKILRVTTRSIMNGMMYAENADQFESYRNKLKTFYLGRPRNQRIDRLVYMLTDQLVLDYRRNHLQTSLGIRPAKLSMFEKKTKDITDSIYKQVAIYMIRKINEQISLKVIPVEVTEVVFTKSSIIIRPVEVENKQENGPQVSVVLAEQPDIVEYLKEKTLKQKKIIMNLIERKASEISYDNLAEMEDFHVYLAGITSVVEKTLFP</sequence>
<gene>
    <name evidence="1" type="ORF">INT48_001309</name>
</gene>
<accession>A0A8H7SQC3</accession>
<reference evidence="1" key="1">
    <citation type="submission" date="2021-01" db="EMBL/GenBank/DDBJ databases">
        <title>Metabolic potential, ecology and presence of endohyphal bacteria is reflected in genomic diversity of Mucoromycotina.</title>
        <authorList>
            <person name="Muszewska A."/>
            <person name="Okrasinska A."/>
            <person name="Steczkiewicz K."/>
            <person name="Drgas O."/>
            <person name="Orlowska M."/>
            <person name="Perlinska-Lenart U."/>
            <person name="Aleksandrzak-Piekarczyk T."/>
            <person name="Szatraj K."/>
            <person name="Zielenkiewicz U."/>
            <person name="Pilsyk S."/>
            <person name="Malc E."/>
            <person name="Mieczkowski P."/>
            <person name="Kruszewska J.S."/>
            <person name="Biernat P."/>
            <person name="Pawlowska J."/>
        </authorList>
    </citation>
    <scope>NUCLEOTIDE SEQUENCE</scope>
    <source>
        <strain evidence="1">WA0000018081</strain>
    </source>
</reference>
<name>A0A8H7SQC3_9FUNG</name>
<feature type="non-terminal residue" evidence="1">
    <location>
        <position position="1"/>
    </location>
</feature>
<evidence type="ECO:0000313" key="1">
    <source>
        <dbReference type="EMBL" id="KAG2232620.1"/>
    </source>
</evidence>
<keyword evidence="2" id="KW-1185">Reference proteome</keyword>
<proteinExistence type="predicted"/>
<dbReference type="Proteomes" id="UP000613177">
    <property type="component" value="Unassembled WGS sequence"/>
</dbReference>
<evidence type="ECO:0000313" key="2">
    <source>
        <dbReference type="Proteomes" id="UP000613177"/>
    </source>
</evidence>
<comment type="caution">
    <text evidence="1">The sequence shown here is derived from an EMBL/GenBank/DDBJ whole genome shotgun (WGS) entry which is preliminary data.</text>
</comment>
<protein>
    <submittedName>
        <fullName evidence="1">Uncharacterized protein</fullName>
    </submittedName>
</protein>
<dbReference type="AlphaFoldDB" id="A0A8H7SQC3"/>
<organism evidence="1 2">
    <name type="scientific">Thamnidium elegans</name>
    <dbReference type="NCBI Taxonomy" id="101142"/>
    <lineage>
        <taxon>Eukaryota</taxon>
        <taxon>Fungi</taxon>
        <taxon>Fungi incertae sedis</taxon>
        <taxon>Mucoromycota</taxon>
        <taxon>Mucoromycotina</taxon>
        <taxon>Mucoromycetes</taxon>
        <taxon>Mucorales</taxon>
        <taxon>Mucorineae</taxon>
        <taxon>Mucoraceae</taxon>
        <taxon>Thamnidium</taxon>
    </lineage>
</organism>
<dbReference type="EMBL" id="JAEPRE010000105">
    <property type="protein sequence ID" value="KAG2232620.1"/>
    <property type="molecule type" value="Genomic_DNA"/>
</dbReference>